<accession>A0A1H5PIB7</accession>
<sequence>GKTKVSRLAQKEGKTLLSLCATTAIQYNPEIKTFYERRVQMGKNKMSTINIIRNKLLARAFAVIKRGTPYVNTMKFAS</sequence>
<dbReference type="InterPro" id="IPR047650">
    <property type="entry name" value="Transpos_IS110"/>
</dbReference>
<reference evidence="1 2" key="1">
    <citation type="submission" date="2016-10" db="EMBL/GenBank/DDBJ databases">
        <authorList>
            <person name="de Groot N.N."/>
        </authorList>
    </citation>
    <scope>NUCLEOTIDE SEQUENCE [LARGE SCALE GENOMIC DNA]</scope>
    <source>
        <strain evidence="1 2">DSM 23553</strain>
    </source>
</reference>
<protein>
    <recommendedName>
        <fullName evidence="3">IS110 family transposase</fullName>
    </recommendedName>
</protein>
<proteinExistence type="predicted"/>
<name>A0A1H5PIB7_9FLAO</name>
<dbReference type="EMBL" id="FNUG01000023">
    <property type="protein sequence ID" value="SEF13682.1"/>
    <property type="molecule type" value="Genomic_DNA"/>
</dbReference>
<evidence type="ECO:0008006" key="3">
    <source>
        <dbReference type="Google" id="ProtNLM"/>
    </source>
</evidence>
<evidence type="ECO:0000313" key="2">
    <source>
        <dbReference type="Proteomes" id="UP000199448"/>
    </source>
</evidence>
<evidence type="ECO:0000313" key="1">
    <source>
        <dbReference type="EMBL" id="SEF13682.1"/>
    </source>
</evidence>
<keyword evidence="2" id="KW-1185">Reference proteome</keyword>
<dbReference type="PANTHER" id="PTHR33055">
    <property type="entry name" value="TRANSPOSASE FOR INSERTION SEQUENCE ELEMENT IS1111A"/>
    <property type="match status" value="1"/>
</dbReference>
<dbReference type="PANTHER" id="PTHR33055:SF3">
    <property type="entry name" value="PUTATIVE TRANSPOSASE FOR IS117-RELATED"/>
    <property type="match status" value="1"/>
</dbReference>
<dbReference type="AlphaFoldDB" id="A0A1H5PIB7"/>
<feature type="non-terminal residue" evidence="1">
    <location>
        <position position="1"/>
    </location>
</feature>
<organism evidence="1 2">
    <name type="scientific">Salinimicrobium catena</name>
    <dbReference type="NCBI Taxonomy" id="390640"/>
    <lineage>
        <taxon>Bacteria</taxon>
        <taxon>Pseudomonadati</taxon>
        <taxon>Bacteroidota</taxon>
        <taxon>Flavobacteriia</taxon>
        <taxon>Flavobacteriales</taxon>
        <taxon>Flavobacteriaceae</taxon>
        <taxon>Salinimicrobium</taxon>
    </lineage>
</organism>
<gene>
    <name evidence="1" type="ORF">SAMN04488034_12310</name>
</gene>
<dbReference type="Proteomes" id="UP000199448">
    <property type="component" value="Unassembled WGS sequence"/>
</dbReference>